<dbReference type="Gene3D" id="3.80.10.10">
    <property type="entry name" value="Ribonuclease Inhibitor"/>
    <property type="match status" value="1"/>
</dbReference>
<dbReference type="OMA" id="HIDPWPS"/>
<dbReference type="InterPro" id="IPR032675">
    <property type="entry name" value="LRR_dom_sf"/>
</dbReference>
<evidence type="ECO:0000259" key="1">
    <source>
        <dbReference type="PROSITE" id="PS50181"/>
    </source>
</evidence>
<dbReference type="InterPro" id="IPR001810">
    <property type="entry name" value="F-box_dom"/>
</dbReference>
<dbReference type="STRING" id="8030.ENSSSAP00000111345"/>
<dbReference type="PaxDb" id="8030-ENSSSAP00000111345"/>
<name>A0A1S3SM69_SALSA</name>
<reference evidence="3" key="1">
    <citation type="submission" date="2025-08" db="UniProtKB">
        <authorList>
            <consortium name="RefSeq"/>
        </authorList>
    </citation>
    <scope>IDENTIFICATION</scope>
</reference>
<dbReference type="Bgee" id="ENSSSAG00000078367">
    <property type="expression patterns" value="Expressed in ovary and 24 other cell types or tissues"/>
</dbReference>
<protein>
    <submittedName>
        <fullName evidence="3">Uncharacterized protein im:7136021 isoform X1</fullName>
    </submittedName>
</protein>
<evidence type="ECO:0000313" key="2">
    <source>
        <dbReference type="Proteomes" id="UP001652741"/>
    </source>
</evidence>
<organism evidence="2 3">
    <name type="scientific">Salmo salar</name>
    <name type="common">Atlantic salmon</name>
    <dbReference type="NCBI Taxonomy" id="8030"/>
    <lineage>
        <taxon>Eukaryota</taxon>
        <taxon>Metazoa</taxon>
        <taxon>Chordata</taxon>
        <taxon>Craniata</taxon>
        <taxon>Vertebrata</taxon>
        <taxon>Euteleostomi</taxon>
        <taxon>Actinopterygii</taxon>
        <taxon>Neopterygii</taxon>
        <taxon>Teleostei</taxon>
        <taxon>Protacanthopterygii</taxon>
        <taxon>Salmoniformes</taxon>
        <taxon>Salmonidae</taxon>
        <taxon>Salmoninae</taxon>
        <taxon>Salmo</taxon>
    </lineage>
</organism>
<dbReference type="SMART" id="SM00256">
    <property type="entry name" value="FBOX"/>
    <property type="match status" value="1"/>
</dbReference>
<sequence length="435" mass="49695">MAFRTVGAAQLPSEVWVHVFGYLSTTDKLNIRSCCKYFKKMVDHWSLWKGNTVVLKKLCAYTSQFWTTLRRRKISSVVVQKASLKEWKQLALSLPWLTTIAVEHCFDVKAFEILKQFHNLKRLAIRRCRCGQGLSDAIVPLQQVTHFSVCEMHCAPRSDIISVVSKLSHLTFLLYHEGNHPIPRQTFHLMLKCLPHLKHLSLKMGTQHGSLPDDYFSISKTNTFPEDPQVGQPGLTSLELLDYMDPTLPEEALKCLPSLQSLAVDYRDRDVDPSRCHLKTWLRELPQLAVLNVAKGHPVSAYAHSIPNTVTSLTLQRVMVEQKDMKALGKQASGLLFLHFDPCSYNSSSSSIGEIPKLFPQLMTLKMRHYNVPEREFLSLQQLKHLEQLEILDAHSPSPHLLQLIHKLQVLTNHRTQIIHSLGPRDPTACYCTHY</sequence>
<dbReference type="KEGG" id="sasa:106610559"/>
<dbReference type="InterPro" id="IPR036047">
    <property type="entry name" value="F-box-like_dom_sf"/>
</dbReference>
<dbReference type="Gene3D" id="1.20.1280.50">
    <property type="match status" value="1"/>
</dbReference>
<accession>A0A1S3SM69</accession>
<dbReference type="SUPFAM" id="SSF52047">
    <property type="entry name" value="RNI-like"/>
    <property type="match status" value="1"/>
</dbReference>
<dbReference type="Pfam" id="PF12937">
    <property type="entry name" value="F-box-like"/>
    <property type="match status" value="1"/>
</dbReference>
<dbReference type="AlphaFoldDB" id="A0A1S3SM69"/>
<feature type="domain" description="F-box" evidence="1">
    <location>
        <begin position="5"/>
        <end position="51"/>
    </location>
</feature>
<dbReference type="RefSeq" id="XP_014065440.1">
    <property type="nucleotide sequence ID" value="XM_014209965.2"/>
</dbReference>
<dbReference type="Proteomes" id="UP001652741">
    <property type="component" value="Chromosome ssa01"/>
</dbReference>
<dbReference type="PROSITE" id="PS50181">
    <property type="entry name" value="FBOX"/>
    <property type="match status" value="1"/>
</dbReference>
<dbReference type="OrthoDB" id="3219396at2759"/>
<keyword evidence="2" id="KW-1185">Reference proteome</keyword>
<gene>
    <name evidence="3" type="primary">im:7136021</name>
</gene>
<dbReference type="SUPFAM" id="SSF81383">
    <property type="entry name" value="F-box domain"/>
    <property type="match status" value="1"/>
</dbReference>
<evidence type="ECO:0000313" key="3">
    <source>
        <dbReference type="RefSeq" id="XP_014065440.1"/>
    </source>
</evidence>
<proteinExistence type="predicted"/>